<dbReference type="AlphaFoldDB" id="A0A7C4Q4T9"/>
<protein>
    <submittedName>
        <fullName evidence="1">Diol dehydratase small subunit</fullName>
    </submittedName>
</protein>
<comment type="caution">
    <text evidence="1">The sequence shown here is derived from an EMBL/GenBank/DDBJ whole genome shotgun (WGS) entry which is preliminary data.</text>
</comment>
<accession>A0A7C4Q4T9</accession>
<dbReference type="EMBL" id="DSXR01000097">
    <property type="protein sequence ID" value="HGS87933.1"/>
    <property type="molecule type" value="Genomic_DNA"/>
</dbReference>
<dbReference type="NCBIfam" id="NF011972">
    <property type="entry name" value="PRK15443.1-3"/>
    <property type="match status" value="1"/>
</dbReference>
<dbReference type="Pfam" id="PF02287">
    <property type="entry name" value="Dehydratase_SU"/>
    <property type="match status" value="1"/>
</dbReference>
<dbReference type="Gene3D" id="1.10.1510.20">
    <property type="entry name" value="Propanediol/glycerol dehydratase, small subunit"/>
    <property type="match status" value="1"/>
</dbReference>
<organism evidence="1">
    <name type="scientific">Bellilinea caldifistulae</name>
    <dbReference type="NCBI Taxonomy" id="360411"/>
    <lineage>
        <taxon>Bacteria</taxon>
        <taxon>Bacillati</taxon>
        <taxon>Chloroflexota</taxon>
        <taxon>Anaerolineae</taxon>
        <taxon>Anaerolineales</taxon>
        <taxon>Anaerolineaceae</taxon>
        <taxon>Bellilinea</taxon>
    </lineage>
</organism>
<dbReference type="SUPFAM" id="SSF47148">
    <property type="entry name" value="Diol dehydratase, gamma subunit"/>
    <property type="match status" value="1"/>
</dbReference>
<proteinExistence type="predicted"/>
<reference evidence="1" key="1">
    <citation type="journal article" date="2020" name="mSystems">
        <title>Genome- and Community-Level Interaction Insights into Carbon Utilization and Element Cycling Functions of Hydrothermarchaeota in Hydrothermal Sediment.</title>
        <authorList>
            <person name="Zhou Z."/>
            <person name="Liu Y."/>
            <person name="Xu W."/>
            <person name="Pan J."/>
            <person name="Luo Z.H."/>
            <person name="Li M."/>
        </authorList>
    </citation>
    <scope>NUCLEOTIDE SEQUENCE [LARGE SCALE GENOMIC DNA]</scope>
    <source>
        <strain evidence="1">SpSt-556</strain>
    </source>
</reference>
<evidence type="ECO:0000313" key="1">
    <source>
        <dbReference type="EMBL" id="HGS87933.1"/>
    </source>
</evidence>
<gene>
    <name evidence="1" type="primary">pduE</name>
    <name evidence="1" type="ORF">ENT17_09975</name>
</gene>
<sequence length="171" mass="19563">MSQQELIAAIVREVLAEMSGEKRPFTPSAPSLNGKLHYQRDYPLAKKHPELVKTSTGKSLDEITLDAVLAEKIKAEEIRITPQTLEYQAQIAESINRPQLARNMRRAAELTRLSDERMLQIYNALRPNRSTKEELLAIADELERQYDAKICAEFVREAARVYEARGVLRKE</sequence>
<dbReference type="InterPro" id="IPR036091">
    <property type="entry name" value="Prodiol/glycerol_DeHase__sf_su"/>
</dbReference>
<dbReference type="InterPro" id="IPR003207">
    <property type="entry name" value="Ppandiol/glycerol_DeHydtase_su"/>
</dbReference>
<name>A0A7C4Q4T9_9CHLR</name>
<dbReference type="PIRSF" id="PIRSF018505">
    <property type="entry name" value="Prpndl_dhdrts_sm"/>
    <property type="match status" value="1"/>
</dbReference>